<dbReference type="SUPFAM" id="SSF52540">
    <property type="entry name" value="P-loop containing nucleoside triphosphate hydrolases"/>
    <property type="match status" value="1"/>
</dbReference>
<organism evidence="5 6">
    <name type="scientific">Macrococcus lamae</name>
    <dbReference type="NCBI Taxonomy" id="198484"/>
    <lineage>
        <taxon>Bacteria</taxon>
        <taxon>Bacillati</taxon>
        <taxon>Bacillota</taxon>
        <taxon>Bacilli</taxon>
        <taxon>Bacillales</taxon>
        <taxon>Staphylococcaceae</taxon>
        <taxon>Macrococcus</taxon>
    </lineage>
</organism>
<evidence type="ECO:0000313" key="6">
    <source>
        <dbReference type="Proteomes" id="UP000294802"/>
    </source>
</evidence>
<dbReference type="PANTHER" id="PTHR42939:SF1">
    <property type="entry name" value="ABC TRANSPORTER ATP-BINDING PROTEIN ALBC-RELATED"/>
    <property type="match status" value="1"/>
</dbReference>
<dbReference type="GO" id="GO:0005524">
    <property type="term" value="F:ATP binding"/>
    <property type="evidence" value="ECO:0007669"/>
    <property type="project" value="UniProtKB-KW"/>
</dbReference>
<keyword evidence="6" id="KW-1185">Reference proteome</keyword>
<dbReference type="InterPro" id="IPR003439">
    <property type="entry name" value="ABC_transporter-like_ATP-bd"/>
</dbReference>
<sequence>MVRGGSGLDERYNYAIEAHSLGKSFNGTAAVRNIDLKVDYGELFAFLGPNGSGKSTTIKMLIGLLKPDSGSVKMFGMDFERHALELKERFSFIPDTPHTLGKLTGDEYLNFIASIFKMDQDYYLSKRDELLQLFDLEGKTGQLIEGYSHGMKQKIVLVASLMHDPDIIFLDEPTVGLDPLSTRNLKNYLRMQCDQGKTVFLTTHILEIAEQMADRIAIVYNGSIKVEGNLSELQEMSHLPDATLEDVFLELTKGVSI</sequence>
<evidence type="ECO:0000256" key="3">
    <source>
        <dbReference type="ARBA" id="ARBA00022840"/>
    </source>
</evidence>
<comment type="caution">
    <text evidence="5">The sequence shown here is derived from an EMBL/GenBank/DDBJ whole genome shotgun (WGS) entry which is preliminary data.</text>
</comment>
<dbReference type="Pfam" id="PF00005">
    <property type="entry name" value="ABC_tran"/>
    <property type="match status" value="1"/>
</dbReference>
<dbReference type="CDD" id="cd03230">
    <property type="entry name" value="ABC_DR_subfamily_A"/>
    <property type="match status" value="1"/>
</dbReference>
<evidence type="ECO:0000256" key="1">
    <source>
        <dbReference type="ARBA" id="ARBA00022448"/>
    </source>
</evidence>
<dbReference type="PROSITE" id="PS00211">
    <property type="entry name" value="ABC_TRANSPORTER_1"/>
    <property type="match status" value="1"/>
</dbReference>
<dbReference type="InterPro" id="IPR051782">
    <property type="entry name" value="ABC_Transporter_VariousFunc"/>
</dbReference>
<dbReference type="InterPro" id="IPR003593">
    <property type="entry name" value="AAA+_ATPase"/>
</dbReference>
<name>A0A4R6BWT1_9STAP</name>
<evidence type="ECO:0000313" key="5">
    <source>
        <dbReference type="EMBL" id="TDM12799.1"/>
    </source>
</evidence>
<dbReference type="Gene3D" id="3.40.50.300">
    <property type="entry name" value="P-loop containing nucleotide triphosphate hydrolases"/>
    <property type="match status" value="1"/>
</dbReference>
<dbReference type="PROSITE" id="PS50893">
    <property type="entry name" value="ABC_TRANSPORTER_2"/>
    <property type="match status" value="1"/>
</dbReference>
<reference evidence="5 6" key="1">
    <citation type="submission" date="2019-01" db="EMBL/GenBank/DDBJ databases">
        <title>Draft genome sequences of the type strains of six Macrococcus species.</title>
        <authorList>
            <person name="Mazhar S."/>
            <person name="Altermann E."/>
            <person name="Hill C."/>
            <person name="Mcauliffe O."/>
        </authorList>
    </citation>
    <scope>NUCLEOTIDE SEQUENCE [LARGE SCALE GENOMIC DNA]</scope>
    <source>
        <strain evidence="5 6">CCM4815</strain>
    </source>
</reference>
<accession>A0A4R6BWT1</accession>
<dbReference type="InterPro" id="IPR017871">
    <property type="entry name" value="ABC_transporter-like_CS"/>
</dbReference>
<dbReference type="EMBL" id="SCWB01000002">
    <property type="protein sequence ID" value="TDM12799.1"/>
    <property type="molecule type" value="Genomic_DNA"/>
</dbReference>
<keyword evidence="3 5" id="KW-0067">ATP-binding</keyword>
<keyword evidence="1" id="KW-0813">Transport</keyword>
<keyword evidence="2" id="KW-0547">Nucleotide-binding</keyword>
<dbReference type="GO" id="GO:0016887">
    <property type="term" value="F:ATP hydrolysis activity"/>
    <property type="evidence" value="ECO:0007669"/>
    <property type="project" value="InterPro"/>
</dbReference>
<proteinExistence type="predicted"/>
<protein>
    <submittedName>
        <fullName evidence="5">ABC transporter ATP-binding protein</fullName>
    </submittedName>
</protein>
<dbReference type="SMART" id="SM00382">
    <property type="entry name" value="AAA"/>
    <property type="match status" value="1"/>
</dbReference>
<dbReference type="Proteomes" id="UP000294802">
    <property type="component" value="Unassembled WGS sequence"/>
</dbReference>
<evidence type="ECO:0000259" key="4">
    <source>
        <dbReference type="PROSITE" id="PS50893"/>
    </source>
</evidence>
<feature type="domain" description="ABC transporter" evidence="4">
    <location>
        <begin position="16"/>
        <end position="246"/>
    </location>
</feature>
<dbReference type="PANTHER" id="PTHR42939">
    <property type="entry name" value="ABC TRANSPORTER ATP-BINDING PROTEIN ALBC-RELATED"/>
    <property type="match status" value="1"/>
</dbReference>
<dbReference type="AlphaFoldDB" id="A0A4R6BWT1"/>
<dbReference type="InterPro" id="IPR027417">
    <property type="entry name" value="P-loop_NTPase"/>
</dbReference>
<gene>
    <name evidence="5" type="ORF">ERX29_02010</name>
</gene>
<dbReference type="OrthoDB" id="9804819at2"/>
<evidence type="ECO:0000256" key="2">
    <source>
        <dbReference type="ARBA" id="ARBA00022741"/>
    </source>
</evidence>